<evidence type="ECO:0000313" key="3">
    <source>
        <dbReference type="Proteomes" id="UP000748756"/>
    </source>
</evidence>
<feature type="compositionally biased region" description="Low complexity" evidence="1">
    <location>
        <begin position="23"/>
        <end position="33"/>
    </location>
</feature>
<dbReference type="Proteomes" id="UP000748756">
    <property type="component" value="Unassembled WGS sequence"/>
</dbReference>
<feature type="compositionally biased region" description="Low complexity" evidence="1">
    <location>
        <begin position="416"/>
        <end position="430"/>
    </location>
</feature>
<dbReference type="GO" id="GO:0006368">
    <property type="term" value="P:transcription elongation by RNA polymerase II"/>
    <property type="evidence" value="ECO:0007669"/>
    <property type="project" value="InterPro"/>
</dbReference>
<feature type="region of interest" description="Disordered" evidence="1">
    <location>
        <begin position="370"/>
        <end position="517"/>
    </location>
</feature>
<organism evidence="2 3">
    <name type="scientific">Linnemannia schmuckeri</name>
    <dbReference type="NCBI Taxonomy" id="64567"/>
    <lineage>
        <taxon>Eukaryota</taxon>
        <taxon>Fungi</taxon>
        <taxon>Fungi incertae sedis</taxon>
        <taxon>Mucoromycota</taxon>
        <taxon>Mortierellomycotina</taxon>
        <taxon>Mortierellomycetes</taxon>
        <taxon>Mortierellales</taxon>
        <taxon>Mortierellaceae</taxon>
        <taxon>Linnemannia</taxon>
    </lineage>
</organism>
<feature type="region of interest" description="Disordered" evidence="1">
    <location>
        <begin position="1"/>
        <end position="33"/>
    </location>
</feature>
<feature type="region of interest" description="Disordered" evidence="1">
    <location>
        <begin position="143"/>
        <end position="182"/>
    </location>
</feature>
<feature type="compositionally biased region" description="Basic and acidic residues" evidence="1">
    <location>
        <begin position="146"/>
        <end position="156"/>
    </location>
</feature>
<evidence type="ECO:0008006" key="4">
    <source>
        <dbReference type="Google" id="ProtNLM"/>
    </source>
</evidence>
<feature type="compositionally biased region" description="Acidic residues" evidence="1">
    <location>
        <begin position="456"/>
        <end position="466"/>
    </location>
</feature>
<dbReference type="GO" id="GO:0070449">
    <property type="term" value="C:elongin complex"/>
    <property type="evidence" value="ECO:0007669"/>
    <property type="project" value="InterPro"/>
</dbReference>
<dbReference type="EMBL" id="JAAAUQ010001094">
    <property type="protein sequence ID" value="KAF9142994.1"/>
    <property type="molecule type" value="Genomic_DNA"/>
</dbReference>
<protein>
    <recommendedName>
        <fullName evidence="4">Elongin-A</fullName>
    </recommendedName>
</protein>
<dbReference type="PANTHER" id="PTHR47543:SF2">
    <property type="entry name" value="RNA POLYMERASE II TRANSCRIPTION FACTOR SIII SUBUNIT A"/>
    <property type="match status" value="1"/>
</dbReference>
<accession>A0A9P5RR16</accession>
<dbReference type="Pfam" id="PF06881">
    <property type="entry name" value="Elongin_A"/>
    <property type="match status" value="1"/>
</dbReference>
<feature type="compositionally biased region" description="Low complexity" evidence="1">
    <location>
        <begin position="319"/>
        <end position="356"/>
    </location>
</feature>
<dbReference type="PANTHER" id="PTHR47543">
    <property type="entry name" value="OS08G0169600 PROTEIN"/>
    <property type="match status" value="1"/>
</dbReference>
<feature type="region of interest" description="Disordered" evidence="1">
    <location>
        <begin position="318"/>
        <end position="357"/>
    </location>
</feature>
<gene>
    <name evidence="2" type="ORF">BG015_000580</name>
</gene>
<proteinExistence type="predicted"/>
<sequence length="517" mass="56614">MAFTGVGQRLGPGQENTLPPWESITPSSTTRTTVPSLKDLCLSTLDRYVDLLDDIGTTPYYLIESVLRKCNVKQLTRVELHTEGLSAETDELWYIHTLNHFGSLREDNPVYDQSGEWRSKYQAMKKQEEEKFAKSSARLRQTYSQYDHEKQERRVILDPSLKPKKTLRQPGSSSWSTPVAPKKKSLFEKARMEARKITQMYNTNPYPPPRSRAVSTNVTSSTNRIQSHSVISGHSTQGVRPGSGRIHAPTSLFTNHSAPVVLGSSSYRQDRTPLGQGAIVSGLSGTMPSAQPVGLAVRTTKRYSYKSNPVVYLAPSKTASHTGANHGGSSSSNGSSMSPTSPTRPAASAKPAATSPNGAIMDFFKQINPAHSQQATSSHHGLNQGGSRSPTSPVQPASKTMQMLREPVAEKATGLSSSSSRSDRSGSTSSKKQDRPQAYRSGDTMKEVKIDGDFSWLEDDDDDGDGNGDVCMDRNRKESRQHKRNHSGGHFQGGSPPVKKPLDQAYPSLDEASRQFF</sequence>
<feature type="compositionally biased region" description="Polar residues" evidence="1">
    <location>
        <begin position="370"/>
        <end position="401"/>
    </location>
</feature>
<evidence type="ECO:0000256" key="1">
    <source>
        <dbReference type="SAM" id="MobiDB-lite"/>
    </source>
</evidence>
<name>A0A9P5RR16_9FUNG</name>
<dbReference type="OrthoDB" id="21513at2759"/>
<evidence type="ECO:0000313" key="2">
    <source>
        <dbReference type="EMBL" id="KAF9142994.1"/>
    </source>
</evidence>
<reference evidence="2" key="1">
    <citation type="journal article" date="2020" name="Fungal Divers.">
        <title>Resolving the Mortierellaceae phylogeny through synthesis of multi-gene phylogenetics and phylogenomics.</title>
        <authorList>
            <person name="Vandepol N."/>
            <person name="Liber J."/>
            <person name="Desiro A."/>
            <person name="Na H."/>
            <person name="Kennedy M."/>
            <person name="Barry K."/>
            <person name="Grigoriev I.V."/>
            <person name="Miller A.N."/>
            <person name="O'Donnell K."/>
            <person name="Stajich J.E."/>
            <person name="Bonito G."/>
        </authorList>
    </citation>
    <scope>NUCLEOTIDE SEQUENCE</scope>
    <source>
        <strain evidence="2">NRRL 6426</strain>
    </source>
</reference>
<keyword evidence="3" id="KW-1185">Reference proteome</keyword>
<dbReference type="AlphaFoldDB" id="A0A9P5RR16"/>
<dbReference type="Gene3D" id="6.10.250.3180">
    <property type="match status" value="1"/>
</dbReference>
<dbReference type="InterPro" id="IPR010684">
    <property type="entry name" value="RNA_pol_II_trans_fac_SIII_A"/>
</dbReference>
<feature type="compositionally biased region" description="Basic and acidic residues" evidence="1">
    <location>
        <begin position="431"/>
        <end position="452"/>
    </location>
</feature>
<comment type="caution">
    <text evidence="2">The sequence shown here is derived from an EMBL/GenBank/DDBJ whole genome shotgun (WGS) entry which is preliminary data.</text>
</comment>